<dbReference type="InterPro" id="IPR036397">
    <property type="entry name" value="RNaseH_sf"/>
</dbReference>
<dbReference type="Pfam" id="PF05380">
    <property type="entry name" value="Peptidase_A17"/>
    <property type="match status" value="1"/>
</dbReference>
<dbReference type="InterPro" id="IPR021109">
    <property type="entry name" value="Peptidase_aspartic_dom_sf"/>
</dbReference>
<dbReference type="Proteomes" id="UP000054047">
    <property type="component" value="Unassembled WGS sequence"/>
</dbReference>
<name>A0A0C2G4E4_9BILA</name>
<evidence type="ECO:0000313" key="3">
    <source>
        <dbReference type="Proteomes" id="UP000054047"/>
    </source>
</evidence>
<gene>
    <name evidence="2" type="ORF">ANCDUO_16049</name>
</gene>
<protein>
    <submittedName>
        <fullName evidence="2">Zinc knuckle</fullName>
    </submittedName>
</protein>
<keyword evidence="3" id="KW-1185">Reference proteome</keyword>
<proteinExistence type="predicted"/>
<dbReference type="EMBL" id="KN740324">
    <property type="protein sequence ID" value="KIH53809.1"/>
    <property type="molecule type" value="Genomic_DNA"/>
</dbReference>
<dbReference type="Gene3D" id="2.40.70.10">
    <property type="entry name" value="Acid Proteases"/>
    <property type="match status" value="1"/>
</dbReference>
<sequence length="1225" mass="141860">MSPSFNLKIVKQKLTRQLNVLAGLIQEAEEFNQPWEFPRDLRELQQFLVTKPILVTTDLCRQLEKRLVELECQEASMKQEIAQSSHRNAGEGSSNQDNEADNTLTLNNLLTLERRFIGNELKIPEFSGKPSEFDSFWELFEELVHKQPYSNIEKFSILINCCKGDAARAIKMIPRTGDSYESAVEQLKTQYQDPRRVTMAMIRQLKSMRASREDSRSLRNNLNDVQAIIATLRKQGEVVDTTHMLNMVLETFNKRIQEEVVKREFDSGKEWNMKDLLDNLTLVIRRREHLESRKDNEPEQISILHTRTVTTRRCTGCSGDHWFRDCPKYRTINQKRERLRAIPACWKCFSLRHRSRSCRKANCPICGGEHNVILCRNGGPSTNVTDSRRNLFQDQRSPSREHQYNRRSEQRSSSYSTNLRRIPTGRVRRSPPNDNQRTTRTEPPAPQPAENLQRGARQTPRVRFSRSATPPRTFRGDRRVNLALNSRSNPQFHEEQEQSRLMIVPVHICNSKNGGKEMVYALLDSASDQSFISESLVERLRLPTFSELTITVTTFGGRAERKHVKKVRTDLFNAGNEAMEMELLTHETITPTLFLTALSAEDMEMVKEHFAESAEPLTQSKVTPEVLIGIDYFNYVLKTNEPVIQLPSGLFATPTFFGPVISGSSRREAEHPESGKVYESILHTHVTHTNYEPNPDYSDLWKLPGVGIEDLETEEEENQRITKEFYSTVEIKDNKIYVRFPWKSNKMRLADNYKLAASRLHQLYKMRTRNPKCWEEYCKIINDQLEKKFIEEAPERPNADNPCYYIPHQAVIKMEIRQQKGFSEAITKELESNLYVDNVMMTDVSTESLIEKYSTCKRIFGNMSMNLRQFMTNDEQCNKNIRQEDLSKARFPKILGIPWNPKEDTLSLRCKLHYSENPTKRKVLQAVHLTFDPLGYLIPLLLPAKVFLQELWKREYSWDDPLSADDDRDWKTICDNATSYATTISRSMTNSYQDNRYEIHTCVDASNRSFAAVVYLRIIDKKGNITSTLVMARQRLAPLKEKGKTLTIPRLELLALLIGTRLTDFVLKEIGLPITKIRIYSDSKVALQWVQSNDKTGLFITNRCKEIKKRLQEWSDNKLSCHLHYINSENNPADCATRGLTANQMDNHIWWTGPIFLTEKDDSWPELPEFQWQCETDISKQLEKIVTVTVLYPQEVQTSGSARPKIHQSTSAWKVIKGKTGNLDE</sequence>
<dbReference type="InterPro" id="IPR008042">
    <property type="entry name" value="Retrotrans_Pao"/>
</dbReference>
<dbReference type="InterPro" id="IPR005312">
    <property type="entry name" value="DUF1759"/>
</dbReference>
<evidence type="ECO:0000313" key="2">
    <source>
        <dbReference type="EMBL" id="KIH53809.1"/>
    </source>
</evidence>
<dbReference type="Pfam" id="PF03564">
    <property type="entry name" value="DUF1759"/>
    <property type="match status" value="1"/>
</dbReference>
<feature type="compositionally biased region" description="Polar residues" evidence="1">
    <location>
        <begin position="81"/>
        <end position="97"/>
    </location>
</feature>
<organism evidence="2 3">
    <name type="scientific">Ancylostoma duodenale</name>
    <dbReference type="NCBI Taxonomy" id="51022"/>
    <lineage>
        <taxon>Eukaryota</taxon>
        <taxon>Metazoa</taxon>
        <taxon>Ecdysozoa</taxon>
        <taxon>Nematoda</taxon>
        <taxon>Chromadorea</taxon>
        <taxon>Rhabditida</taxon>
        <taxon>Rhabditina</taxon>
        <taxon>Rhabditomorpha</taxon>
        <taxon>Strongyloidea</taxon>
        <taxon>Ancylostomatidae</taxon>
        <taxon>Ancylostomatinae</taxon>
        <taxon>Ancylostoma</taxon>
    </lineage>
</organism>
<dbReference type="CDD" id="cd00303">
    <property type="entry name" value="retropepsin_like"/>
    <property type="match status" value="1"/>
</dbReference>
<feature type="compositionally biased region" description="Basic and acidic residues" evidence="1">
    <location>
        <begin position="386"/>
        <end position="410"/>
    </location>
</feature>
<feature type="region of interest" description="Disordered" evidence="1">
    <location>
        <begin position="81"/>
        <end position="102"/>
    </location>
</feature>
<evidence type="ECO:0000256" key="1">
    <source>
        <dbReference type="SAM" id="MobiDB-lite"/>
    </source>
</evidence>
<dbReference type="OrthoDB" id="5920525at2759"/>
<reference evidence="2 3" key="1">
    <citation type="submission" date="2013-12" db="EMBL/GenBank/DDBJ databases">
        <title>Draft genome of the parsitic nematode Ancylostoma duodenale.</title>
        <authorList>
            <person name="Mitreva M."/>
        </authorList>
    </citation>
    <scope>NUCLEOTIDE SEQUENCE [LARGE SCALE GENOMIC DNA]</scope>
    <source>
        <strain evidence="2 3">Zhejiang</strain>
    </source>
</reference>
<dbReference type="AlphaFoldDB" id="A0A0C2G4E4"/>
<dbReference type="PANTHER" id="PTHR47331">
    <property type="entry name" value="PHD-TYPE DOMAIN-CONTAINING PROTEIN"/>
    <property type="match status" value="1"/>
</dbReference>
<dbReference type="GO" id="GO:0003676">
    <property type="term" value="F:nucleic acid binding"/>
    <property type="evidence" value="ECO:0007669"/>
    <property type="project" value="InterPro"/>
</dbReference>
<feature type="region of interest" description="Disordered" evidence="1">
    <location>
        <begin position="378"/>
        <end position="480"/>
    </location>
</feature>
<dbReference type="Gene3D" id="3.30.420.10">
    <property type="entry name" value="Ribonuclease H-like superfamily/Ribonuclease H"/>
    <property type="match status" value="1"/>
</dbReference>
<accession>A0A0C2G4E4</accession>